<dbReference type="GO" id="GO:0006298">
    <property type="term" value="P:mismatch repair"/>
    <property type="evidence" value="ECO:0007669"/>
    <property type="project" value="UniProtKB-UniRule"/>
</dbReference>
<evidence type="ECO:0000313" key="9">
    <source>
        <dbReference type="EMBL" id="AXJ01355.1"/>
    </source>
</evidence>
<feature type="domain" description="MutL C-terminal dimerisation" evidence="7">
    <location>
        <begin position="448"/>
        <end position="589"/>
    </location>
</feature>
<dbReference type="GO" id="GO:0140664">
    <property type="term" value="F:ATP-dependent DNA damage sensor activity"/>
    <property type="evidence" value="ECO:0007669"/>
    <property type="project" value="InterPro"/>
</dbReference>
<evidence type="ECO:0000256" key="2">
    <source>
        <dbReference type="ARBA" id="ARBA00021975"/>
    </source>
</evidence>
<dbReference type="EMBL" id="CP027806">
    <property type="protein sequence ID" value="AXJ01355.1"/>
    <property type="molecule type" value="Genomic_DNA"/>
</dbReference>
<dbReference type="SUPFAM" id="SSF118116">
    <property type="entry name" value="DNA mismatch repair protein MutL"/>
    <property type="match status" value="1"/>
</dbReference>
<dbReference type="KEGG" id="cprv:CYPRO_2106"/>
<dbReference type="AlphaFoldDB" id="A0A345ULK3"/>
<dbReference type="OrthoDB" id="9763467at2"/>
<evidence type="ECO:0000259" key="8">
    <source>
        <dbReference type="SMART" id="SM01340"/>
    </source>
</evidence>
<dbReference type="InterPro" id="IPR037198">
    <property type="entry name" value="MutL_C_sf"/>
</dbReference>
<evidence type="ECO:0000256" key="4">
    <source>
        <dbReference type="ARBA" id="ARBA00023204"/>
    </source>
</evidence>
<sequence>MSTSADSVIHLLPSELANKIAAGEVVERPASVVKELLDNAIDSGADRISVLIQQSGRSMIQITDNGCGMSKEDLGMCFQRHATSKISSTDDLYNIHTLGFRGEAMASIASVAHVSIKTRRIQDETGWEQEARGGKLSEAVPAPGEPGTTVTVRNLFFNVPARRAFLKTDATELRHIIIAVQQAALAHPEIAFTFSDEKETIYRLQTSSLADRIAGIFGKPYRASLLAVEESTSLFRLKGYLIDPKMAKKNRGEQFLFVNGRPFMHRHLNYIIQRVYANWIGRDLYPFYALYYELEPGKIDVNVHPSKLEIKFEDERSVAAFTKSIITRSLNERFNVPDDVFDNPSDAPVKSPFSFGQGFGGGAGAGSGSSEGGGWRSSGTFGGGSDRRGFTTGGFDGKQMMEKLYPSGVGGSAEDGRNGDDTQQNGTNPAALKTAPPSGNVYDKHRGYWQLHDQYIISQTRSGMFIIDQYYAHIRIIFERATSSAEAGLPSTQQLLFPQIIDFSASDFALLRDVLPTLRKIGFNIQLLSGNSAQVLGVPAELTKMDEKPIIESILRDFQGMGNTSGLDPKEKLLFAYASKAAIPRGRRLGFMEMEALIDQLFACSNPFFDPMNRPTTIFIPLEDIHKRFR</sequence>
<comment type="function">
    <text evidence="5">This protein is involved in the repair of mismatches in DNA. It is required for dam-dependent methyl-directed DNA mismatch repair. May act as a 'molecular matchmaker', a protein that promotes the formation of a stable complex between two or more DNA-binding proteins in an ATP-dependent manner without itself being part of a final effector complex.</text>
</comment>
<dbReference type="SMART" id="SM01340">
    <property type="entry name" value="DNA_mis_repair"/>
    <property type="match status" value="1"/>
</dbReference>
<dbReference type="InterPro" id="IPR042121">
    <property type="entry name" value="MutL_C_regsub"/>
</dbReference>
<evidence type="ECO:0000256" key="6">
    <source>
        <dbReference type="SAM" id="MobiDB-lite"/>
    </source>
</evidence>
<reference evidence="9 10" key="1">
    <citation type="submission" date="2018-03" db="EMBL/GenBank/DDBJ databases">
        <title>Phenotypic and genomic properties of Cyclonatronum proteinivorum gen. nov., sp. nov., a haloalkaliphilic bacteroidete from soda lakes possessing Na+-translocating rhodopsin.</title>
        <authorList>
            <person name="Toshchakov S.V."/>
            <person name="Korzhenkov A."/>
            <person name="Samarov N.I."/>
            <person name="Kublanov I.V."/>
            <person name="Muntyan M.S."/>
            <person name="Sorokin D.Y."/>
        </authorList>
    </citation>
    <scope>NUCLEOTIDE SEQUENCE [LARGE SCALE GENOMIC DNA]</scope>
    <source>
        <strain evidence="9 10">Omega</strain>
    </source>
</reference>
<dbReference type="Proteomes" id="UP000254808">
    <property type="component" value="Chromosome"/>
</dbReference>
<dbReference type="Gene3D" id="3.30.230.10">
    <property type="match status" value="1"/>
</dbReference>
<dbReference type="InterPro" id="IPR013507">
    <property type="entry name" value="DNA_mismatch_S5_2-like"/>
</dbReference>
<dbReference type="GO" id="GO:0016887">
    <property type="term" value="F:ATP hydrolysis activity"/>
    <property type="evidence" value="ECO:0007669"/>
    <property type="project" value="InterPro"/>
</dbReference>
<feature type="region of interest" description="Disordered" evidence="6">
    <location>
        <begin position="360"/>
        <end position="439"/>
    </location>
</feature>
<dbReference type="InterPro" id="IPR038973">
    <property type="entry name" value="MutL/Mlh/Pms-like"/>
</dbReference>
<dbReference type="PANTHER" id="PTHR10073:SF12">
    <property type="entry name" value="DNA MISMATCH REPAIR PROTEIN MLH1"/>
    <property type="match status" value="1"/>
</dbReference>
<dbReference type="InterPro" id="IPR020568">
    <property type="entry name" value="Ribosomal_Su5_D2-typ_SF"/>
</dbReference>
<dbReference type="RefSeq" id="WP_114984553.1">
    <property type="nucleotide sequence ID" value="NZ_CP027806.1"/>
</dbReference>
<keyword evidence="10" id="KW-1185">Reference proteome</keyword>
<accession>A0A345ULK3</accession>
<comment type="similarity">
    <text evidence="1 5">Belongs to the DNA mismatch repair MutL/HexB family.</text>
</comment>
<evidence type="ECO:0000313" key="10">
    <source>
        <dbReference type="Proteomes" id="UP000254808"/>
    </source>
</evidence>
<dbReference type="HAMAP" id="MF_00149">
    <property type="entry name" value="DNA_mis_repair"/>
    <property type="match status" value="1"/>
</dbReference>
<keyword evidence="4 5" id="KW-0234">DNA repair</keyword>
<keyword evidence="3 5" id="KW-0227">DNA damage</keyword>
<dbReference type="Pfam" id="PF01119">
    <property type="entry name" value="DNA_mis_repair"/>
    <property type="match status" value="1"/>
</dbReference>
<dbReference type="PANTHER" id="PTHR10073">
    <property type="entry name" value="DNA MISMATCH REPAIR PROTEIN MLH, PMS, MUTL"/>
    <property type="match status" value="1"/>
</dbReference>
<dbReference type="SUPFAM" id="SSF55874">
    <property type="entry name" value="ATPase domain of HSP90 chaperone/DNA topoisomerase II/histidine kinase"/>
    <property type="match status" value="1"/>
</dbReference>
<evidence type="ECO:0000259" key="7">
    <source>
        <dbReference type="SMART" id="SM00853"/>
    </source>
</evidence>
<evidence type="ECO:0000256" key="3">
    <source>
        <dbReference type="ARBA" id="ARBA00022763"/>
    </source>
</evidence>
<dbReference type="CDD" id="cd16926">
    <property type="entry name" value="HATPase_MutL-MLH-PMS-like"/>
    <property type="match status" value="1"/>
</dbReference>
<dbReference type="FunFam" id="3.30.565.10:FF:000003">
    <property type="entry name" value="DNA mismatch repair endonuclease MutL"/>
    <property type="match status" value="1"/>
</dbReference>
<dbReference type="Gene3D" id="3.30.1540.20">
    <property type="entry name" value="MutL, C-terminal domain, dimerisation subdomain"/>
    <property type="match status" value="1"/>
</dbReference>
<protein>
    <recommendedName>
        <fullName evidence="2 5">DNA mismatch repair protein MutL</fullName>
    </recommendedName>
</protein>
<dbReference type="InterPro" id="IPR014721">
    <property type="entry name" value="Ribsml_uS5_D2-typ_fold_subgr"/>
</dbReference>
<feature type="compositionally biased region" description="Gly residues" evidence="6">
    <location>
        <begin position="360"/>
        <end position="384"/>
    </location>
</feature>
<dbReference type="InterPro" id="IPR014790">
    <property type="entry name" value="MutL_C"/>
</dbReference>
<dbReference type="InterPro" id="IPR036890">
    <property type="entry name" value="HATPase_C_sf"/>
</dbReference>
<gene>
    <name evidence="5" type="primary">mutL</name>
    <name evidence="9" type="ORF">CYPRO_2106</name>
</gene>
<dbReference type="Pfam" id="PF08676">
    <property type="entry name" value="MutL_C"/>
    <property type="match status" value="1"/>
</dbReference>
<dbReference type="InterPro" id="IPR042120">
    <property type="entry name" value="MutL_C_dimsub"/>
</dbReference>
<evidence type="ECO:0000256" key="5">
    <source>
        <dbReference type="HAMAP-Rule" id="MF_00149"/>
    </source>
</evidence>
<feature type="domain" description="DNA mismatch repair protein S5" evidence="8">
    <location>
        <begin position="213"/>
        <end position="331"/>
    </location>
</feature>
<dbReference type="SUPFAM" id="SSF54211">
    <property type="entry name" value="Ribosomal protein S5 domain 2-like"/>
    <property type="match status" value="1"/>
</dbReference>
<dbReference type="Pfam" id="PF13589">
    <property type="entry name" value="HATPase_c_3"/>
    <property type="match status" value="1"/>
</dbReference>
<proteinExistence type="inferred from homology"/>
<dbReference type="Gene3D" id="3.30.1370.100">
    <property type="entry name" value="MutL, C-terminal domain, regulatory subdomain"/>
    <property type="match status" value="1"/>
</dbReference>
<dbReference type="GO" id="GO:0005524">
    <property type="term" value="F:ATP binding"/>
    <property type="evidence" value="ECO:0007669"/>
    <property type="project" value="InterPro"/>
</dbReference>
<name>A0A345ULK3_9BACT</name>
<organism evidence="9 10">
    <name type="scientific">Cyclonatronum proteinivorum</name>
    <dbReference type="NCBI Taxonomy" id="1457365"/>
    <lineage>
        <taxon>Bacteria</taxon>
        <taxon>Pseudomonadati</taxon>
        <taxon>Balneolota</taxon>
        <taxon>Balneolia</taxon>
        <taxon>Balneolales</taxon>
        <taxon>Cyclonatronaceae</taxon>
        <taxon>Cyclonatronum</taxon>
    </lineage>
</organism>
<dbReference type="NCBIfam" id="TIGR00585">
    <property type="entry name" value="mutl"/>
    <property type="match status" value="1"/>
</dbReference>
<dbReference type="GO" id="GO:0032300">
    <property type="term" value="C:mismatch repair complex"/>
    <property type="evidence" value="ECO:0007669"/>
    <property type="project" value="InterPro"/>
</dbReference>
<dbReference type="GO" id="GO:0030983">
    <property type="term" value="F:mismatched DNA binding"/>
    <property type="evidence" value="ECO:0007669"/>
    <property type="project" value="InterPro"/>
</dbReference>
<dbReference type="SMART" id="SM00853">
    <property type="entry name" value="MutL_C"/>
    <property type="match status" value="1"/>
</dbReference>
<dbReference type="InterPro" id="IPR020667">
    <property type="entry name" value="DNA_mismatch_repair_MutL"/>
</dbReference>
<dbReference type="CDD" id="cd00782">
    <property type="entry name" value="MutL_Trans"/>
    <property type="match status" value="1"/>
</dbReference>
<evidence type="ECO:0000256" key="1">
    <source>
        <dbReference type="ARBA" id="ARBA00006082"/>
    </source>
</evidence>
<dbReference type="InterPro" id="IPR002099">
    <property type="entry name" value="MutL/Mlh/PMS"/>
</dbReference>
<dbReference type="Gene3D" id="3.30.565.10">
    <property type="entry name" value="Histidine kinase-like ATPase, C-terminal domain"/>
    <property type="match status" value="1"/>
</dbReference>